<evidence type="ECO:0000256" key="2">
    <source>
        <dbReference type="ARBA" id="ARBA00023027"/>
    </source>
</evidence>
<gene>
    <name evidence="7" type="ORF">JMJ54_02355</name>
</gene>
<dbReference type="InterPro" id="IPR050485">
    <property type="entry name" value="Proline_metab_enzyme"/>
</dbReference>
<feature type="domain" description="Proline dehydrogenase" evidence="5">
    <location>
        <begin position="168"/>
        <end position="446"/>
    </location>
</feature>
<evidence type="ECO:0000259" key="4">
    <source>
        <dbReference type="Pfam" id="PF00171"/>
    </source>
</evidence>
<dbReference type="SUPFAM" id="SSF51730">
    <property type="entry name" value="FAD-linked oxidoreductase"/>
    <property type="match status" value="1"/>
</dbReference>
<dbReference type="InterPro" id="IPR016162">
    <property type="entry name" value="Ald_DH_N"/>
</dbReference>
<comment type="caution">
    <text evidence="7">The sequence shown here is derived from an EMBL/GenBank/DDBJ whole genome shotgun (WGS) entry which is preliminary data.</text>
</comment>
<feature type="domain" description="Aldehyde dehydrogenase" evidence="4">
    <location>
        <begin position="539"/>
        <end position="936"/>
    </location>
</feature>
<dbReference type="SUPFAM" id="SSF81935">
    <property type="entry name" value="N-terminal domain of bifunctional PutA protein"/>
    <property type="match status" value="1"/>
</dbReference>
<comment type="catalytic activity">
    <reaction evidence="3">
        <text>L-glutamate 5-semialdehyde + NAD(+) + H2O = L-glutamate + NADH + 2 H(+)</text>
        <dbReference type="Rhea" id="RHEA:30235"/>
        <dbReference type="ChEBI" id="CHEBI:15377"/>
        <dbReference type="ChEBI" id="CHEBI:15378"/>
        <dbReference type="ChEBI" id="CHEBI:29985"/>
        <dbReference type="ChEBI" id="CHEBI:57540"/>
        <dbReference type="ChEBI" id="CHEBI:57945"/>
        <dbReference type="ChEBI" id="CHEBI:58066"/>
        <dbReference type="EC" id="1.2.1.88"/>
    </reaction>
</comment>
<dbReference type="EC" id="1.2.1.88" evidence="3"/>
<dbReference type="InterPro" id="IPR024082">
    <property type="entry name" value="PRODH_PutA_dom_II"/>
</dbReference>
<dbReference type="InterPro" id="IPR029041">
    <property type="entry name" value="FAD-linked_oxidoreductase-like"/>
</dbReference>
<dbReference type="RefSeq" id="WP_203536338.1">
    <property type="nucleotide sequence ID" value="NZ_JAESND010000001.1"/>
</dbReference>
<sequence>MPATGRITPFDLAQTHFADETHLVRRLLPLARLSADENTSVQRYAPLVVEQLREQHRRGNGFDALLAGFPHDSPSGQALLTLAEVLPRMPDDASTDRMIIEALHAVDWQQVNASSAVVRLARWTLVRASSWSEHERTEPLVRLGLRKALRELGRHFVIAERIDDALARRNPALSYSFGILGESAQTQADVDRYETACRDALLALSSDAAARKSGISLKLSALHPRYEPRQIDRVRETLWPRLRALAQLAHQHDIPLTIDAEESDRLLLGLMLFERLLAEPALANWDRLGITVQASQKRAIALIDQLVEQARLHQRRFGIRLVKGAYWDDDIRQAQREGWADYPAFTRKSHTDISYLACARRLLDAGEIVVPVFATHNVDTALAVHAIAAGRPFEYQCLFGLGESLYDLLPGHGLPPCQIYAPVGDEIARQPYLIRRLLENSANNVVLQRLLASDEPGTSYCDPMTDALAHPEPALPPPCHRADGDLAATGICWSDATATSLLAQALAPSDRHTATPTYPAPEASRSGRVIFESARPDVCLGHTVDASDADIDFALTRASSIAPVWAATPPDIRANCVNAMADALVENRATLLHLLVREAGRTPADALAEWREAVALCRQHARHVQEEWGSPKPLGIVAVLGASASPLATFVSHIAAALVAGNPVLAKPASPTALIAAAVIAAGHMGGLDRDVLQLLPGGATVGARLVADPRIGGVVSAGSAATAHALQRSLARHEALKLLLAKSGGLNTLIADTSTCTEHVVRDAITSAFSHAGQHASALRLLCIPYGSANELIARLHAAMAELRLGDPAATSTDVGPLISASVAEQVQANIAALHRAGYPGAQHGIVDGFVPQTLVAPTLVEIDRPDALPAGFTGPVLAVLRYAPEQLPALLSSLDTCMQGGSLAIYSRGPHFIDAVRARIRSDAIHINCTPTGSNAWQDSLVDLMTRDGDPFRPGAVDPAIQQLAERLHRLVDRDCEPDKTAVLHMLIDDTTARSPVGRHEERAAPAGERQTRMWRPLGLIACLGHDATMLRQQLIVVLLTGNTAVLPDLDAPAVWASELAGHCQIAPDPLALPIVACLCATPPTVAFKQHLAQRGDTIVSLITPIAQNRYPLHRLVSETAVWETLASGCGSADLLDTAK</sequence>
<feature type="domain" description="Proline dehydrogenase PutA" evidence="6">
    <location>
        <begin position="62"/>
        <end position="156"/>
    </location>
</feature>
<keyword evidence="2 3" id="KW-0520">NAD</keyword>
<comment type="pathway">
    <text evidence="3">Amino-acid degradation; L-proline degradation into L-glutamate; L-glutamate from L-proline: step 2/2.</text>
</comment>
<comment type="function">
    <text evidence="3">Oxidizes proline to glutamate for use as a carbon and nitrogen source.</text>
</comment>
<dbReference type="Pfam" id="PF14850">
    <property type="entry name" value="Pro_dh-DNA_bdg"/>
    <property type="match status" value="1"/>
</dbReference>
<keyword evidence="1 3" id="KW-0560">Oxidoreductase</keyword>
<comment type="cofactor">
    <cofactor evidence="3">
        <name>FAD</name>
        <dbReference type="ChEBI" id="CHEBI:57692"/>
    </cofactor>
</comment>
<organism evidence="7 8">
    <name type="scientific">Jeongeupia naejangsanensis</name>
    <dbReference type="NCBI Taxonomy" id="613195"/>
    <lineage>
        <taxon>Bacteria</taxon>
        <taxon>Pseudomonadati</taxon>
        <taxon>Pseudomonadota</taxon>
        <taxon>Betaproteobacteria</taxon>
        <taxon>Neisseriales</taxon>
        <taxon>Chitinibacteraceae</taxon>
        <taxon>Jeongeupia</taxon>
    </lineage>
</organism>
<dbReference type="SUPFAM" id="SSF53720">
    <property type="entry name" value="ALDH-like"/>
    <property type="match status" value="1"/>
</dbReference>
<dbReference type="InterPro" id="IPR025703">
    <property type="entry name" value="Bifunct_PutA"/>
</dbReference>
<dbReference type="Proteomes" id="UP000809431">
    <property type="component" value="Unassembled WGS sequence"/>
</dbReference>
<name>A0ABS2BGD1_9NEIS</name>
<dbReference type="PANTHER" id="PTHR42862">
    <property type="entry name" value="DELTA-1-PYRROLINE-5-CARBOXYLATE DEHYDROGENASE 1, ISOFORM A-RELATED"/>
    <property type="match status" value="1"/>
</dbReference>
<dbReference type="Pfam" id="PF00171">
    <property type="entry name" value="Aldedh"/>
    <property type="match status" value="1"/>
</dbReference>
<dbReference type="EC" id="1.5.5.2" evidence="3"/>
<comment type="similarity">
    <text evidence="3">In the N-terminal section; belongs to the proline dehydrogenase family.</text>
</comment>
<comment type="catalytic activity">
    <reaction evidence="3">
        <text>L-proline + a quinone = (S)-1-pyrroline-5-carboxylate + a quinol + H(+)</text>
        <dbReference type="Rhea" id="RHEA:23784"/>
        <dbReference type="ChEBI" id="CHEBI:15378"/>
        <dbReference type="ChEBI" id="CHEBI:17388"/>
        <dbReference type="ChEBI" id="CHEBI:24646"/>
        <dbReference type="ChEBI" id="CHEBI:60039"/>
        <dbReference type="ChEBI" id="CHEBI:132124"/>
        <dbReference type="EC" id="1.5.5.2"/>
    </reaction>
</comment>
<keyword evidence="3" id="KW-0642">Proline metabolism</keyword>
<reference evidence="7 8" key="1">
    <citation type="submission" date="2021-01" db="EMBL/GenBank/DDBJ databases">
        <title>Draft Genome Sequence and Polyhydroxyalkanoate Biosynthetic Potential of Jeongeupia naejangsanensis Type Strain DSM 24253.</title>
        <authorList>
            <person name="Turrini P."/>
            <person name="Artuso I."/>
            <person name="Lugli G.A."/>
            <person name="Frangipani E."/>
            <person name="Ventura M."/>
            <person name="Visca P."/>
        </authorList>
    </citation>
    <scope>NUCLEOTIDE SEQUENCE [LARGE SCALE GENOMIC DNA]</scope>
    <source>
        <strain evidence="7 8">DSM 24253</strain>
    </source>
</reference>
<dbReference type="InterPro" id="IPR015590">
    <property type="entry name" value="Aldehyde_DH_dom"/>
</dbReference>
<dbReference type="InterPro" id="IPR002872">
    <property type="entry name" value="Proline_DH_dom"/>
</dbReference>
<dbReference type="InterPro" id="IPR024089">
    <property type="entry name" value="PRODH_PutA_dom_I/II"/>
</dbReference>
<dbReference type="PIRSF" id="PIRSF000197">
    <property type="entry name" value="Bifunct_PutA"/>
    <property type="match status" value="1"/>
</dbReference>
<proteinExistence type="inferred from homology"/>
<dbReference type="Pfam" id="PF01619">
    <property type="entry name" value="Pro_dh"/>
    <property type="match status" value="1"/>
</dbReference>
<evidence type="ECO:0000256" key="3">
    <source>
        <dbReference type="PIRNR" id="PIRNR000197"/>
    </source>
</evidence>
<keyword evidence="3" id="KW-0285">Flavoprotein</keyword>
<keyword evidence="3" id="KW-0238">DNA-binding</keyword>
<dbReference type="InterPro" id="IPR016161">
    <property type="entry name" value="Ald_DH/histidinol_DH"/>
</dbReference>
<dbReference type="Gene3D" id="3.40.309.10">
    <property type="entry name" value="Aldehyde Dehydrogenase, Chain A, domain 2"/>
    <property type="match status" value="1"/>
</dbReference>
<evidence type="ECO:0000313" key="7">
    <source>
        <dbReference type="EMBL" id="MBM3114661.1"/>
    </source>
</evidence>
<keyword evidence="8" id="KW-1185">Reference proteome</keyword>
<keyword evidence="3" id="KW-0678">Repressor</keyword>
<comment type="similarity">
    <text evidence="3">In the C-terminal section; belongs to the aldehyde dehydrogenase family.</text>
</comment>
<evidence type="ECO:0000313" key="8">
    <source>
        <dbReference type="Proteomes" id="UP000809431"/>
    </source>
</evidence>
<dbReference type="InterPro" id="IPR016163">
    <property type="entry name" value="Ald_DH_C"/>
</dbReference>
<accession>A0ABS2BGD1</accession>
<dbReference type="Gene3D" id="3.40.605.10">
    <property type="entry name" value="Aldehyde Dehydrogenase, Chain A, domain 1"/>
    <property type="match status" value="1"/>
</dbReference>
<keyword evidence="3" id="KW-0805">Transcription regulation</keyword>
<evidence type="ECO:0000259" key="5">
    <source>
        <dbReference type="Pfam" id="PF01619"/>
    </source>
</evidence>
<dbReference type="EMBL" id="JAESND010000001">
    <property type="protein sequence ID" value="MBM3114661.1"/>
    <property type="molecule type" value="Genomic_DNA"/>
</dbReference>
<evidence type="ECO:0000256" key="1">
    <source>
        <dbReference type="ARBA" id="ARBA00023002"/>
    </source>
</evidence>
<protein>
    <recommendedName>
        <fullName evidence="3">Bifunctional protein PutA</fullName>
    </recommendedName>
    <domain>
        <recommendedName>
            <fullName evidence="3">Proline dehydrogenase</fullName>
            <ecNumber evidence="3">1.5.5.2</ecNumber>
        </recommendedName>
        <alternativeName>
            <fullName evidence="3">Proline oxidase</fullName>
        </alternativeName>
    </domain>
    <domain>
        <recommendedName>
            <fullName evidence="3">Delta-1-pyrroline-5-carboxylate dehydrogenase</fullName>
            <shortName evidence="3">P5C dehydrogenase</shortName>
            <ecNumber evidence="3">1.2.1.88</ecNumber>
        </recommendedName>
        <alternativeName>
            <fullName evidence="3">L-glutamate gamma-semialdehyde dehydrogenase</fullName>
        </alternativeName>
    </domain>
</protein>
<dbReference type="PANTHER" id="PTHR42862:SF1">
    <property type="entry name" value="DELTA-1-PYRROLINE-5-CARBOXYLATE DEHYDROGENASE 2, ISOFORM A-RELATED"/>
    <property type="match status" value="1"/>
</dbReference>
<evidence type="ECO:0000259" key="6">
    <source>
        <dbReference type="Pfam" id="PF14850"/>
    </source>
</evidence>
<comment type="pathway">
    <text evidence="3">Amino-acid degradation; L-proline degradation into L-glutamate; L-glutamate from L-proline: step 1/2.</text>
</comment>
<dbReference type="Gene3D" id="3.20.20.220">
    <property type="match status" value="1"/>
</dbReference>
<keyword evidence="3" id="KW-0274">FAD</keyword>
<keyword evidence="3" id="KW-0804">Transcription</keyword>